<dbReference type="AlphaFoldDB" id="A0AA35V2T9"/>
<protein>
    <submittedName>
        <fullName evidence="1">Uncharacterized protein</fullName>
    </submittedName>
</protein>
<sequence length="105" mass="12124">MGLFSWFSANEEVDLFAKTLAQDIAKRYPPSMDTAPEKKISANRLTKILEDAYAKAKRFNQEKALGMYRKAKFGNTFRWELKELGYSKEFIEVATEGLIVHLSRK</sequence>
<reference evidence="1" key="1">
    <citation type="submission" date="2023-03" db="EMBL/GenBank/DDBJ databases">
        <authorList>
            <person name="Pearce D."/>
        </authorList>
    </citation>
    <scope>NUCLEOTIDE SEQUENCE</scope>
    <source>
        <strain evidence="1">Mc</strain>
    </source>
</reference>
<evidence type="ECO:0000313" key="2">
    <source>
        <dbReference type="Proteomes" id="UP001158598"/>
    </source>
</evidence>
<accession>A0AA35V2T9</accession>
<dbReference type="Proteomes" id="UP001158598">
    <property type="component" value="Chromosome"/>
</dbReference>
<name>A0AA35V2T9_METCP</name>
<proteinExistence type="predicted"/>
<dbReference type="RefSeq" id="WP_041361053.1">
    <property type="nucleotide sequence ID" value="NZ_CP079096.1"/>
</dbReference>
<organism evidence="1 2">
    <name type="scientific">Methylococcus capsulatus</name>
    <dbReference type="NCBI Taxonomy" id="414"/>
    <lineage>
        <taxon>Bacteria</taxon>
        <taxon>Pseudomonadati</taxon>
        <taxon>Pseudomonadota</taxon>
        <taxon>Gammaproteobacteria</taxon>
        <taxon>Methylococcales</taxon>
        <taxon>Methylococcaceae</taxon>
        <taxon>Methylococcus</taxon>
    </lineage>
</organism>
<dbReference type="GeneID" id="88223789"/>
<gene>
    <name evidence="1" type="ORF">MCNOR_3094</name>
</gene>
<dbReference type="EMBL" id="OX458332">
    <property type="protein sequence ID" value="CAI8882478.1"/>
    <property type="molecule type" value="Genomic_DNA"/>
</dbReference>
<evidence type="ECO:0000313" key="1">
    <source>
        <dbReference type="EMBL" id="CAI8882478.1"/>
    </source>
</evidence>